<name>A0A0K8R6D0_IXORI</name>
<proteinExistence type="evidence at transcript level"/>
<dbReference type="AlphaFoldDB" id="A0A0K8R6D0"/>
<keyword evidence="3 6" id="KW-0732">Signal</keyword>
<keyword evidence="4" id="KW-0325">Glycoprotein</keyword>
<reference evidence="7" key="1">
    <citation type="submission" date="2012-12" db="EMBL/GenBank/DDBJ databases">
        <title>Identification and characterization of a phenylalanine ammonia-lyase gene family in Isatis indigotica Fort.</title>
        <authorList>
            <person name="Liu Q."/>
            <person name="Chen J."/>
            <person name="Zhou X."/>
            <person name="Di P."/>
            <person name="Xiao Y."/>
            <person name="Xuan H."/>
            <person name="Zhang L."/>
            <person name="Chen W."/>
        </authorList>
    </citation>
    <scope>NUCLEOTIDE SEQUENCE</scope>
    <source>
        <tissue evidence="7">Salivary gland</tissue>
    </source>
</reference>
<sequence>MIMANFVLVMICLQIIIIGVTSQPIEIISPISTTKIAQQCQTVVHKKCEGEAKGNLTKIGLDLPSCRLYCYSKLSDGTLRVTFTWLPDYMPCLVGMICKEGKCIFDERIQL</sequence>
<evidence type="ECO:0000256" key="5">
    <source>
        <dbReference type="ARBA" id="ARBA00034321"/>
    </source>
</evidence>
<dbReference type="Pfam" id="PF12115">
    <property type="entry name" value="Salp15"/>
    <property type="match status" value="1"/>
</dbReference>
<organism evidence="7">
    <name type="scientific">Ixodes ricinus</name>
    <name type="common">Common tick</name>
    <name type="synonym">Acarus ricinus</name>
    <dbReference type="NCBI Taxonomy" id="34613"/>
    <lineage>
        <taxon>Eukaryota</taxon>
        <taxon>Metazoa</taxon>
        <taxon>Ecdysozoa</taxon>
        <taxon>Arthropoda</taxon>
        <taxon>Chelicerata</taxon>
        <taxon>Arachnida</taxon>
        <taxon>Acari</taxon>
        <taxon>Parasitiformes</taxon>
        <taxon>Ixodida</taxon>
        <taxon>Ixodoidea</taxon>
        <taxon>Ixodidae</taxon>
        <taxon>Ixodinae</taxon>
        <taxon>Ixodes</taxon>
    </lineage>
</organism>
<evidence type="ECO:0000313" key="7">
    <source>
        <dbReference type="EMBL" id="JAA66044.1"/>
    </source>
</evidence>
<evidence type="ECO:0000256" key="2">
    <source>
        <dbReference type="ARBA" id="ARBA00022525"/>
    </source>
</evidence>
<evidence type="ECO:0000256" key="3">
    <source>
        <dbReference type="ARBA" id="ARBA00022729"/>
    </source>
</evidence>
<evidence type="ECO:0000256" key="1">
    <source>
        <dbReference type="ARBA" id="ARBA00004613"/>
    </source>
</evidence>
<feature type="chain" id="PRO_5005516426" evidence="6">
    <location>
        <begin position="23"/>
        <end position="111"/>
    </location>
</feature>
<dbReference type="EMBL" id="GADI01007764">
    <property type="protein sequence ID" value="JAA66044.1"/>
    <property type="molecule type" value="mRNA"/>
</dbReference>
<keyword evidence="2" id="KW-0964">Secreted</keyword>
<accession>A0A0K8R6D0</accession>
<evidence type="ECO:0000256" key="6">
    <source>
        <dbReference type="SAM" id="SignalP"/>
    </source>
</evidence>
<dbReference type="GO" id="GO:0005576">
    <property type="term" value="C:extracellular region"/>
    <property type="evidence" value="ECO:0007669"/>
    <property type="project" value="UniProtKB-SubCell"/>
</dbReference>
<protein>
    <submittedName>
        <fullName evidence="7">Putative salp15</fullName>
    </submittedName>
</protein>
<dbReference type="InterPro" id="IPR021971">
    <property type="entry name" value="Salp15"/>
</dbReference>
<evidence type="ECO:0000256" key="4">
    <source>
        <dbReference type="ARBA" id="ARBA00023180"/>
    </source>
</evidence>
<comment type="subcellular location">
    <subcellularLocation>
        <location evidence="1">Secreted</location>
    </subcellularLocation>
</comment>
<comment type="similarity">
    <text evidence="5">Belongs to the salp15 family.</text>
</comment>
<feature type="signal peptide" evidence="6">
    <location>
        <begin position="1"/>
        <end position="22"/>
    </location>
</feature>